<proteinExistence type="inferred from homology"/>
<dbReference type="InterPro" id="IPR049481">
    <property type="entry name" value="SMN_G2-BD"/>
</dbReference>
<dbReference type="Pfam" id="PF20635">
    <property type="entry name" value="SMN_YG-box"/>
    <property type="match status" value="1"/>
</dbReference>
<evidence type="ECO:0000256" key="5">
    <source>
        <dbReference type="ARBA" id="ARBA00023187"/>
    </source>
</evidence>
<protein>
    <recommendedName>
        <fullName evidence="9">Tudor domain-containing protein</fullName>
    </recommendedName>
</protein>
<comment type="caution">
    <text evidence="10">The sequence shown here is derived from an EMBL/GenBank/DDBJ whole genome shotgun (WGS) entry which is preliminary data.</text>
</comment>
<comment type="similarity">
    <text evidence="3">Belongs to the SMN family.</text>
</comment>
<dbReference type="SUPFAM" id="SSF63748">
    <property type="entry name" value="Tudor/PWWP/MBT"/>
    <property type="match status" value="1"/>
</dbReference>
<keyword evidence="5" id="KW-0508">mRNA splicing</keyword>
<keyword evidence="4" id="KW-0507">mRNA processing</keyword>
<keyword evidence="6" id="KW-0539">Nucleus</keyword>
<dbReference type="GO" id="GO:0008380">
    <property type="term" value="P:RNA splicing"/>
    <property type="evidence" value="ECO:0007669"/>
    <property type="project" value="UniProtKB-KW"/>
</dbReference>
<evidence type="ECO:0000256" key="2">
    <source>
        <dbReference type="ARBA" id="ARBA00004408"/>
    </source>
</evidence>
<feature type="region of interest" description="Disordered" evidence="8">
    <location>
        <begin position="1"/>
        <end position="20"/>
    </location>
</feature>
<comment type="subcellular location">
    <subcellularLocation>
        <location evidence="1">Cytoplasm</location>
        <location evidence="1">Myofibril</location>
        <location evidence="1">Sarcomere</location>
        <location evidence="1">Z line</location>
    </subcellularLocation>
    <subcellularLocation>
        <location evidence="2">Nucleus</location>
        <location evidence="2">Cajal body</location>
    </subcellularLocation>
    <subcellularLocation>
        <location evidence="7">Nucleus</location>
        <location evidence="7">Gem</location>
    </subcellularLocation>
</comment>
<dbReference type="Pfam" id="PF06003">
    <property type="entry name" value="SMN_Tudor"/>
    <property type="match status" value="1"/>
</dbReference>
<dbReference type="Gene3D" id="3.40.190.10">
    <property type="entry name" value="Periplasmic binding protein-like II"/>
    <property type="match status" value="1"/>
</dbReference>
<evidence type="ECO:0000313" key="10">
    <source>
        <dbReference type="EMBL" id="RZF41853.1"/>
    </source>
</evidence>
<reference evidence="10 11" key="1">
    <citation type="journal article" date="2017" name="Gigascience">
        <title>Genome sequence of the small brown planthopper, Laodelphax striatellus.</title>
        <authorList>
            <person name="Zhu J."/>
            <person name="Jiang F."/>
            <person name="Wang X."/>
            <person name="Yang P."/>
            <person name="Bao Y."/>
            <person name="Zhao W."/>
            <person name="Wang W."/>
            <person name="Lu H."/>
            <person name="Wang Q."/>
            <person name="Cui N."/>
            <person name="Li J."/>
            <person name="Chen X."/>
            <person name="Luo L."/>
            <person name="Yu J."/>
            <person name="Kang L."/>
            <person name="Cui F."/>
        </authorList>
    </citation>
    <scope>NUCLEOTIDE SEQUENCE [LARGE SCALE GENOMIC DNA]</scope>
    <source>
        <strain evidence="10">Lst14</strain>
    </source>
</reference>
<evidence type="ECO:0000256" key="6">
    <source>
        <dbReference type="ARBA" id="ARBA00023242"/>
    </source>
</evidence>
<dbReference type="GO" id="GO:0006397">
    <property type="term" value="P:mRNA processing"/>
    <property type="evidence" value="ECO:0007669"/>
    <property type="project" value="UniProtKB-KW"/>
</dbReference>
<dbReference type="OrthoDB" id="197400at2759"/>
<dbReference type="Gene3D" id="2.30.30.140">
    <property type="match status" value="1"/>
</dbReference>
<dbReference type="AlphaFoldDB" id="A0A482X7Z7"/>
<dbReference type="Pfam" id="PF20636">
    <property type="entry name" value="SMN_G2-BD"/>
    <property type="match status" value="1"/>
</dbReference>
<dbReference type="GO" id="GO:0015030">
    <property type="term" value="C:Cajal body"/>
    <property type="evidence" value="ECO:0007669"/>
    <property type="project" value="UniProtKB-SubCell"/>
</dbReference>
<evidence type="ECO:0000256" key="3">
    <source>
        <dbReference type="ARBA" id="ARBA00005371"/>
    </source>
</evidence>
<dbReference type="SMR" id="A0A482X7Z7"/>
<dbReference type="CDD" id="cd22852">
    <property type="entry name" value="SMN_C"/>
    <property type="match status" value="1"/>
</dbReference>
<accession>A0A482X7Z7</accession>
<dbReference type="InterPro" id="IPR010304">
    <property type="entry name" value="SMN_Tudor"/>
</dbReference>
<evidence type="ECO:0000313" key="11">
    <source>
        <dbReference type="Proteomes" id="UP000291343"/>
    </source>
</evidence>
<dbReference type="GO" id="GO:0030018">
    <property type="term" value="C:Z disc"/>
    <property type="evidence" value="ECO:0007669"/>
    <property type="project" value="UniProtKB-SubCell"/>
</dbReference>
<feature type="domain" description="Tudor" evidence="9">
    <location>
        <begin position="64"/>
        <end position="121"/>
    </location>
</feature>
<dbReference type="EMBL" id="QKKF02016138">
    <property type="protein sequence ID" value="RZF41853.1"/>
    <property type="molecule type" value="Genomic_DNA"/>
</dbReference>
<dbReference type="STRING" id="195883.A0A482X7Z7"/>
<dbReference type="InterPro" id="IPR047313">
    <property type="entry name" value="SMN_C"/>
</dbReference>
<evidence type="ECO:0000256" key="8">
    <source>
        <dbReference type="SAM" id="MobiDB-lite"/>
    </source>
</evidence>
<dbReference type="PANTHER" id="PTHR39267:SF1">
    <property type="entry name" value="SURVIVAL MOTOR NEURON PROTEIN"/>
    <property type="match status" value="1"/>
</dbReference>
<evidence type="ECO:0000256" key="1">
    <source>
        <dbReference type="ARBA" id="ARBA00004216"/>
    </source>
</evidence>
<dbReference type="SMART" id="SM00333">
    <property type="entry name" value="TUDOR"/>
    <property type="match status" value="1"/>
</dbReference>
<sequence>MEELYVRQPNEMDSDGQDGDNNMVWDDSLLVKAYDRAVSDAKGKVRSKYTISQKVHPEKSDKTGWQEGDFCRAVFTDGVEYEAQILNISRNQCVIKYLGYGNEETVHVKDLLVSHGEEAREQQCKIANIDEQSNDYDNDMYFADPMRMGLPSIPPPPPPHVMNALCNVSESEALSSMLMSWYMSGYHTGFYQGLMKSKMEDHK</sequence>
<organism evidence="10 11">
    <name type="scientific">Laodelphax striatellus</name>
    <name type="common">Small brown planthopper</name>
    <name type="synonym">Delphax striatella</name>
    <dbReference type="NCBI Taxonomy" id="195883"/>
    <lineage>
        <taxon>Eukaryota</taxon>
        <taxon>Metazoa</taxon>
        <taxon>Ecdysozoa</taxon>
        <taxon>Arthropoda</taxon>
        <taxon>Hexapoda</taxon>
        <taxon>Insecta</taxon>
        <taxon>Pterygota</taxon>
        <taxon>Neoptera</taxon>
        <taxon>Paraneoptera</taxon>
        <taxon>Hemiptera</taxon>
        <taxon>Auchenorrhyncha</taxon>
        <taxon>Fulgoroidea</taxon>
        <taxon>Delphacidae</taxon>
        <taxon>Criomorphinae</taxon>
        <taxon>Laodelphax</taxon>
    </lineage>
</organism>
<evidence type="ECO:0000256" key="4">
    <source>
        <dbReference type="ARBA" id="ARBA00022664"/>
    </source>
</evidence>
<evidence type="ECO:0000259" key="9">
    <source>
        <dbReference type="PROSITE" id="PS50304"/>
    </source>
</evidence>
<keyword evidence="11" id="KW-1185">Reference proteome</keyword>
<dbReference type="InterPro" id="IPR002999">
    <property type="entry name" value="Tudor"/>
</dbReference>
<dbReference type="FunCoup" id="A0A482X7Z7">
    <property type="interactions" value="704"/>
</dbReference>
<dbReference type="InterPro" id="IPR040424">
    <property type="entry name" value="Smn1"/>
</dbReference>
<evidence type="ECO:0000256" key="7">
    <source>
        <dbReference type="ARBA" id="ARBA00034695"/>
    </source>
</evidence>
<name>A0A482X7Z7_LAOST</name>
<dbReference type="GO" id="GO:0003723">
    <property type="term" value="F:RNA binding"/>
    <property type="evidence" value="ECO:0007669"/>
    <property type="project" value="InterPro"/>
</dbReference>
<gene>
    <name evidence="10" type="ORF">LSTR_LSTR005315</name>
</gene>
<dbReference type="GO" id="GO:0097504">
    <property type="term" value="C:Gemini of Cajal bodies"/>
    <property type="evidence" value="ECO:0007669"/>
    <property type="project" value="UniProtKB-SubCell"/>
</dbReference>
<dbReference type="PANTHER" id="PTHR39267">
    <property type="entry name" value="SURVIVAL MOTOR NEURON-LIKE PROTEIN 1"/>
    <property type="match status" value="1"/>
</dbReference>
<dbReference type="Proteomes" id="UP000291343">
    <property type="component" value="Unassembled WGS sequence"/>
</dbReference>
<dbReference type="InParanoid" id="A0A482X7Z7"/>
<dbReference type="PROSITE" id="PS50304">
    <property type="entry name" value="TUDOR"/>
    <property type="match status" value="1"/>
</dbReference>